<protein>
    <recommendedName>
        <fullName evidence="1">Putative membrane protein insertion efficiency factor</fullName>
    </recommendedName>
</protein>
<comment type="similarity">
    <text evidence="1">Belongs to the UPF0161 family.</text>
</comment>
<dbReference type="SMART" id="SM01234">
    <property type="entry name" value="Haemolytic"/>
    <property type="match status" value="1"/>
</dbReference>
<organism evidence="2 3">
    <name type="scientific">Leptospira wolffii</name>
    <dbReference type="NCBI Taxonomy" id="409998"/>
    <lineage>
        <taxon>Bacteria</taxon>
        <taxon>Pseudomonadati</taxon>
        <taxon>Spirochaetota</taxon>
        <taxon>Spirochaetia</taxon>
        <taxon>Leptospirales</taxon>
        <taxon>Leptospiraceae</taxon>
        <taxon>Leptospira</taxon>
    </lineage>
</organism>
<reference evidence="2 3" key="1">
    <citation type="submission" date="2017-07" db="EMBL/GenBank/DDBJ databases">
        <title>Leptospira spp. isolated from tropical soils.</title>
        <authorList>
            <person name="Thibeaux R."/>
            <person name="Iraola G."/>
            <person name="Ferres I."/>
            <person name="Bierque E."/>
            <person name="Girault D."/>
            <person name="Soupe-Gilbert M.-E."/>
            <person name="Picardeau M."/>
            <person name="Goarant C."/>
        </authorList>
    </citation>
    <scope>NUCLEOTIDE SEQUENCE [LARGE SCALE GENOMIC DNA]</scope>
    <source>
        <strain evidence="2 3">FH2-C-A2</strain>
    </source>
</reference>
<dbReference type="EMBL" id="NPDT01000001">
    <property type="protein sequence ID" value="PJZ67045.1"/>
    <property type="molecule type" value="Genomic_DNA"/>
</dbReference>
<evidence type="ECO:0000313" key="2">
    <source>
        <dbReference type="EMBL" id="PJZ67045.1"/>
    </source>
</evidence>
<evidence type="ECO:0000256" key="1">
    <source>
        <dbReference type="HAMAP-Rule" id="MF_00386"/>
    </source>
</evidence>
<name>A0A2M9ZF71_9LEPT</name>
<proteinExistence type="inferred from homology"/>
<sequence length="85" mass="9803">MFGSTGSENKMNQVAIFLIRLYKRWISPALPQSCRFYPSCSEYAVQAYQQYDFFSASYLAAKRILRCNPLFASGEDPLPPNPRRK</sequence>
<gene>
    <name evidence="2" type="ORF">CH371_02920</name>
</gene>
<keyword evidence="1" id="KW-0472">Membrane</keyword>
<dbReference type="NCBIfam" id="TIGR00278">
    <property type="entry name" value="membrane protein insertion efficiency factor YidD"/>
    <property type="match status" value="1"/>
</dbReference>
<dbReference type="Proteomes" id="UP000231912">
    <property type="component" value="Unassembled WGS sequence"/>
</dbReference>
<dbReference type="Pfam" id="PF01809">
    <property type="entry name" value="YidD"/>
    <property type="match status" value="1"/>
</dbReference>
<dbReference type="InterPro" id="IPR002696">
    <property type="entry name" value="Membr_insert_effic_factor_YidD"/>
</dbReference>
<dbReference type="PANTHER" id="PTHR33383:SF1">
    <property type="entry name" value="MEMBRANE PROTEIN INSERTION EFFICIENCY FACTOR-RELATED"/>
    <property type="match status" value="1"/>
</dbReference>
<comment type="caution">
    <text evidence="2">The sequence shown here is derived from an EMBL/GenBank/DDBJ whole genome shotgun (WGS) entry which is preliminary data.</text>
</comment>
<evidence type="ECO:0000313" key="3">
    <source>
        <dbReference type="Proteomes" id="UP000231912"/>
    </source>
</evidence>
<accession>A0A2M9ZF71</accession>
<dbReference type="PANTHER" id="PTHR33383">
    <property type="entry name" value="MEMBRANE PROTEIN INSERTION EFFICIENCY FACTOR-RELATED"/>
    <property type="match status" value="1"/>
</dbReference>
<comment type="function">
    <text evidence="1">Could be involved in insertion of integral membrane proteins into the membrane.</text>
</comment>
<dbReference type="AlphaFoldDB" id="A0A2M9ZF71"/>
<dbReference type="HAMAP" id="MF_00386">
    <property type="entry name" value="UPF0161_YidD"/>
    <property type="match status" value="1"/>
</dbReference>
<comment type="subcellular location">
    <subcellularLocation>
        <location evidence="1">Cell membrane</location>
        <topology evidence="1">Peripheral membrane protein</topology>
        <orientation evidence="1">Cytoplasmic side</orientation>
    </subcellularLocation>
</comment>
<dbReference type="GO" id="GO:0005886">
    <property type="term" value="C:plasma membrane"/>
    <property type="evidence" value="ECO:0007669"/>
    <property type="project" value="UniProtKB-SubCell"/>
</dbReference>
<keyword evidence="1" id="KW-1003">Cell membrane</keyword>